<sequence>MALTSGTPERVVTYWRHSFSAELSSTSAPSDQPDGHQKSTYELERIKQHEEPHLLTEIYGIDYTARRNLTSCPSYDEVYEDMTLLKPFTNRVRIYNTHDCDQGNYTVRIAQQLGMKVVIGFQNDPIDMVYYQLYILQWLEDNYQVHDTIIGATVGTESLYRRDLDVTTVLERVSLVKNWTRDYGFTFPVGYADTHYVLLNNPILGTVCDILLSNTFPVYESWITFNGPNDNSGPDYVISIWNQIKKAQPNTTTIWMGETGWSTYDVRNGQNSYGSLTWYLQNMACRAFTENMPMFWFDAFEQPWQYWPNERQYGLFHNNRTIKTSSNFKCKNAPSTYIQSTYTSAPVGTYAKTDCTSMFNGLTCRTVSNDVSAVNATLAGQATSYLCTHFPHYCSDIRGVGAKYAHCNPIEKASYVMDQYYEQFLHTQGDDACYFGGIGQIYSTSTPEACHKMYASAQCRTYSESPTGLETSVQGTLDYLCSQYPQYCIPLNDSSSIYFRCNATQKATFVMNKYYNDHVFTQGKVACDFNGLGRLNLPPVNETICHQAYSLSRCRTASENVSLVDGAAVGAAISYICQDSPSLCLSLRGYNGSFSQCSLTQQASYVMDLYYTTNFPTLGDAACDFDGLGNIRRATPLNASLCSDMFESLACRTASQDVSTLNATLIGSALAYVCGQYGVSACGELSGIYGKYAACNAAQKVSYAMSFYYDRFSKSRGDGTCSFDGLGNIHRNISYNATMCQEVYDDAQCRTKSSGINALDADAVGGILDYLCSNFPSYCYELYGAGGLYAQCSTIQKATYVMNQYYRDFYSTAGDAACYFNGIGTIQWNLVSEDNVCHAMFNSLSCRTTVEDPSGMNATVVGLAIQYICESNPDLCGPLNATGPYTTCNTLQRASFTMNEYYLRYYDTQGGAACSFGGVGRVLIEPTRSSVDSRGTTETQGDNTNAIVGGASIVATLSFFTLSAVLFF</sequence>
<feature type="domain" description="X8" evidence="15">
    <location>
        <begin position="757"/>
        <end position="839"/>
    </location>
</feature>
<dbReference type="SUPFAM" id="SSF51445">
    <property type="entry name" value="(Trans)glycosidases"/>
    <property type="match status" value="1"/>
</dbReference>
<organism evidence="16 17">
    <name type="scientific">Planoprotostelium fungivorum</name>
    <dbReference type="NCBI Taxonomy" id="1890364"/>
    <lineage>
        <taxon>Eukaryota</taxon>
        <taxon>Amoebozoa</taxon>
        <taxon>Evosea</taxon>
        <taxon>Variosea</taxon>
        <taxon>Cavosteliida</taxon>
        <taxon>Cavosteliaceae</taxon>
        <taxon>Planoprotostelium</taxon>
    </lineage>
</organism>
<dbReference type="GO" id="GO:0042973">
    <property type="term" value="F:glucan endo-1,3-beta-D-glucosidase activity"/>
    <property type="evidence" value="ECO:0007669"/>
    <property type="project" value="UniProtKB-EC"/>
</dbReference>
<protein>
    <recommendedName>
        <fullName evidence="3">glucan endo-1,3-beta-D-glucosidase</fullName>
        <ecNumber evidence="3">3.2.1.39</ecNumber>
    </recommendedName>
    <alternativeName>
        <fullName evidence="14">Endo-1,3-beta-glucanase btgC</fullName>
    </alternativeName>
    <alternativeName>
        <fullName evidence="13">Laminarinase btgC</fullName>
    </alternativeName>
</protein>
<keyword evidence="6" id="KW-0378">Hydrolase</keyword>
<dbReference type="GO" id="GO:0009986">
    <property type="term" value="C:cell surface"/>
    <property type="evidence" value="ECO:0007669"/>
    <property type="project" value="TreeGrafter"/>
</dbReference>
<dbReference type="EMBL" id="MDYQ01000010">
    <property type="protein sequence ID" value="PRP88481.1"/>
    <property type="molecule type" value="Genomic_DNA"/>
</dbReference>
<evidence type="ECO:0000259" key="15">
    <source>
        <dbReference type="SMART" id="SM00768"/>
    </source>
</evidence>
<dbReference type="SMART" id="SM00768">
    <property type="entry name" value="X8"/>
    <property type="match status" value="6"/>
</dbReference>
<dbReference type="Pfam" id="PF07983">
    <property type="entry name" value="X8"/>
    <property type="match status" value="6"/>
</dbReference>
<dbReference type="GO" id="GO:0005576">
    <property type="term" value="C:extracellular region"/>
    <property type="evidence" value="ECO:0007669"/>
    <property type="project" value="TreeGrafter"/>
</dbReference>
<dbReference type="Proteomes" id="UP000241769">
    <property type="component" value="Unassembled WGS sequence"/>
</dbReference>
<evidence type="ECO:0000256" key="5">
    <source>
        <dbReference type="ARBA" id="ARBA00022729"/>
    </source>
</evidence>
<dbReference type="GO" id="GO:0005886">
    <property type="term" value="C:plasma membrane"/>
    <property type="evidence" value="ECO:0007669"/>
    <property type="project" value="UniProtKB-SubCell"/>
</dbReference>
<proteinExistence type="predicted"/>
<keyword evidence="9" id="KW-0119">Carbohydrate metabolism</keyword>
<dbReference type="PANTHER" id="PTHR16631:SF17">
    <property type="entry name" value="GLUCAN ENDO-1,3-BETA-GLUCOSIDASE BTGC"/>
    <property type="match status" value="1"/>
</dbReference>
<keyword evidence="10" id="KW-0961">Cell wall biogenesis/degradation</keyword>
<evidence type="ECO:0000256" key="1">
    <source>
        <dbReference type="ARBA" id="ARBA00000382"/>
    </source>
</evidence>
<dbReference type="InterPro" id="IPR050732">
    <property type="entry name" value="Beta-glucan_modifiers"/>
</dbReference>
<keyword evidence="4" id="KW-1003">Cell membrane</keyword>
<keyword evidence="17" id="KW-1185">Reference proteome</keyword>
<evidence type="ECO:0000256" key="14">
    <source>
        <dbReference type="ARBA" id="ARBA00043078"/>
    </source>
</evidence>
<keyword evidence="8" id="KW-0325">Glycoprotein</keyword>
<feature type="domain" description="X8" evidence="15">
    <location>
        <begin position="552"/>
        <end position="644"/>
    </location>
</feature>
<feature type="domain" description="X8" evidence="15">
    <location>
        <begin position="362"/>
        <end position="452"/>
    </location>
</feature>
<comment type="subcellular location">
    <subcellularLocation>
        <location evidence="2">Cell membrane</location>
    </subcellularLocation>
</comment>
<gene>
    <name evidence="16" type="ORF">PROFUN_03198</name>
</gene>
<feature type="domain" description="X8" evidence="15">
    <location>
        <begin position="465"/>
        <end position="547"/>
    </location>
</feature>
<evidence type="ECO:0000256" key="12">
    <source>
        <dbReference type="ARBA" id="ARBA00037649"/>
    </source>
</evidence>
<evidence type="ECO:0000256" key="4">
    <source>
        <dbReference type="ARBA" id="ARBA00022475"/>
    </source>
</evidence>
<keyword evidence="11" id="KW-0624">Polysaccharide degradation</keyword>
<evidence type="ECO:0000256" key="2">
    <source>
        <dbReference type="ARBA" id="ARBA00004236"/>
    </source>
</evidence>
<keyword evidence="7" id="KW-0472">Membrane</keyword>
<feature type="domain" description="X8" evidence="15">
    <location>
        <begin position="649"/>
        <end position="751"/>
    </location>
</feature>
<comment type="catalytic activity">
    <reaction evidence="1">
        <text>Hydrolysis of (1-&gt;3)-beta-D-glucosidic linkages in (1-&gt;3)-beta-D-glucans.</text>
        <dbReference type="EC" id="3.2.1.39"/>
    </reaction>
</comment>
<evidence type="ECO:0000313" key="16">
    <source>
        <dbReference type="EMBL" id="PRP88481.1"/>
    </source>
</evidence>
<evidence type="ECO:0000256" key="10">
    <source>
        <dbReference type="ARBA" id="ARBA00023316"/>
    </source>
</evidence>
<dbReference type="EC" id="3.2.1.39" evidence="3"/>
<evidence type="ECO:0000256" key="6">
    <source>
        <dbReference type="ARBA" id="ARBA00022801"/>
    </source>
</evidence>
<dbReference type="InterPro" id="IPR017853">
    <property type="entry name" value="GH"/>
</dbReference>
<keyword evidence="5" id="KW-0732">Signal</keyword>
<comment type="caution">
    <text evidence="16">The sequence shown here is derived from an EMBL/GenBank/DDBJ whole genome shotgun (WGS) entry which is preliminary data.</text>
</comment>
<evidence type="ECO:0000256" key="7">
    <source>
        <dbReference type="ARBA" id="ARBA00023136"/>
    </source>
</evidence>
<accession>A0A2P6NX01</accession>
<comment type="function">
    <text evidence="12">Glucanases play a role in cell expansion during growth, in cell-cell fusion during mating, and in spore release during sporulation. This enzyme may be involved in beta-glucan degradation. Active on laminarin and lichenan.</text>
</comment>
<dbReference type="PANTHER" id="PTHR16631">
    <property type="entry name" value="GLUCAN 1,3-BETA-GLUCOSIDASE"/>
    <property type="match status" value="1"/>
</dbReference>
<dbReference type="AlphaFoldDB" id="A0A2P6NX01"/>
<name>A0A2P6NX01_9EUKA</name>
<dbReference type="GO" id="GO:0071555">
    <property type="term" value="P:cell wall organization"/>
    <property type="evidence" value="ECO:0007669"/>
    <property type="project" value="UniProtKB-KW"/>
</dbReference>
<dbReference type="InParanoid" id="A0A2P6NX01"/>
<evidence type="ECO:0000256" key="13">
    <source>
        <dbReference type="ARBA" id="ARBA00042373"/>
    </source>
</evidence>
<dbReference type="Gene3D" id="1.20.58.1040">
    <property type="match status" value="6"/>
</dbReference>
<dbReference type="GO" id="GO:0000272">
    <property type="term" value="P:polysaccharide catabolic process"/>
    <property type="evidence" value="ECO:0007669"/>
    <property type="project" value="UniProtKB-KW"/>
</dbReference>
<reference evidence="16 17" key="1">
    <citation type="journal article" date="2018" name="Genome Biol. Evol.">
        <title>Multiple Roots of Fruiting Body Formation in Amoebozoa.</title>
        <authorList>
            <person name="Hillmann F."/>
            <person name="Forbes G."/>
            <person name="Novohradska S."/>
            <person name="Ferling I."/>
            <person name="Riege K."/>
            <person name="Groth M."/>
            <person name="Westermann M."/>
            <person name="Marz M."/>
            <person name="Spaller T."/>
            <person name="Winckler T."/>
            <person name="Schaap P."/>
            <person name="Glockner G."/>
        </authorList>
    </citation>
    <scope>NUCLEOTIDE SEQUENCE [LARGE SCALE GENOMIC DNA]</scope>
    <source>
        <strain evidence="16 17">Jena</strain>
    </source>
</reference>
<feature type="domain" description="X8" evidence="15">
    <location>
        <begin position="844"/>
        <end position="932"/>
    </location>
</feature>
<evidence type="ECO:0000256" key="3">
    <source>
        <dbReference type="ARBA" id="ARBA00012780"/>
    </source>
</evidence>
<evidence type="ECO:0000313" key="17">
    <source>
        <dbReference type="Proteomes" id="UP000241769"/>
    </source>
</evidence>
<evidence type="ECO:0000256" key="8">
    <source>
        <dbReference type="ARBA" id="ARBA00023180"/>
    </source>
</evidence>
<evidence type="ECO:0000256" key="11">
    <source>
        <dbReference type="ARBA" id="ARBA00023326"/>
    </source>
</evidence>
<dbReference type="OrthoDB" id="77201at2759"/>
<evidence type="ECO:0000256" key="9">
    <source>
        <dbReference type="ARBA" id="ARBA00023277"/>
    </source>
</evidence>
<dbReference type="STRING" id="1890364.A0A2P6NX01"/>
<dbReference type="Gene3D" id="3.20.20.80">
    <property type="entry name" value="Glycosidases"/>
    <property type="match status" value="1"/>
</dbReference>
<dbReference type="InterPro" id="IPR012946">
    <property type="entry name" value="X8"/>
</dbReference>